<comment type="caution">
    <text evidence="1">Lacks conserved residue(s) required for the propagation of feature annotation.</text>
</comment>
<accession>A0ABY2RSV9</accession>
<keyword evidence="1" id="KW-0460">Magnesium</keyword>
<dbReference type="NCBIfam" id="NF004351">
    <property type="entry name" value="PRK05731.1-4"/>
    <property type="match status" value="1"/>
</dbReference>
<dbReference type="CDD" id="cd02194">
    <property type="entry name" value="ThiL"/>
    <property type="match status" value="1"/>
</dbReference>
<dbReference type="PANTHER" id="PTHR30270:SF0">
    <property type="entry name" value="THIAMINE-MONOPHOSPHATE KINASE"/>
    <property type="match status" value="1"/>
</dbReference>
<evidence type="ECO:0000313" key="3">
    <source>
        <dbReference type="EMBL" id="TJZ81274.1"/>
    </source>
</evidence>
<dbReference type="InterPro" id="IPR036676">
    <property type="entry name" value="PurM-like_C_sf"/>
</dbReference>
<feature type="binding site" evidence="1">
    <location>
        <position position="49"/>
    </location>
    <ligand>
        <name>Mg(2+)</name>
        <dbReference type="ChEBI" id="CHEBI:18420"/>
        <label>4</label>
    </ligand>
</feature>
<dbReference type="Pfam" id="PF00586">
    <property type="entry name" value="AIRS"/>
    <property type="match status" value="1"/>
</dbReference>
<protein>
    <recommendedName>
        <fullName evidence="1">Thiamine-monophosphate kinase</fullName>
        <shortName evidence="1">TMP kinase</shortName>
        <shortName evidence="1">Thiamine-phosphate kinase</shortName>
        <ecNumber evidence="1">2.7.4.16</ecNumber>
    </recommendedName>
</protein>
<dbReference type="Gene3D" id="3.30.1330.10">
    <property type="entry name" value="PurM-like, N-terminal domain"/>
    <property type="match status" value="1"/>
</dbReference>
<comment type="caution">
    <text evidence="3">The sequence shown here is derived from an EMBL/GenBank/DDBJ whole genome shotgun (WGS) entry which is preliminary data.</text>
</comment>
<feature type="binding site" evidence="1">
    <location>
        <position position="142"/>
    </location>
    <ligand>
        <name>Mg(2+)</name>
        <dbReference type="ChEBI" id="CHEBI:18420"/>
        <label>1</label>
    </ligand>
</feature>
<feature type="binding site" evidence="1">
    <location>
        <position position="325"/>
    </location>
    <ligand>
        <name>substrate</name>
    </ligand>
</feature>
<dbReference type="PIRSF" id="PIRSF005303">
    <property type="entry name" value="Thiam_monoph_kin"/>
    <property type="match status" value="1"/>
</dbReference>
<comment type="similarity">
    <text evidence="1">Belongs to the thiamine-monophosphate kinase family.</text>
</comment>
<dbReference type="SUPFAM" id="SSF56042">
    <property type="entry name" value="PurM C-terminal domain-like"/>
    <property type="match status" value="1"/>
</dbReference>
<dbReference type="GO" id="GO:0009030">
    <property type="term" value="F:thiamine-phosphate kinase activity"/>
    <property type="evidence" value="ECO:0007669"/>
    <property type="project" value="UniProtKB-EC"/>
</dbReference>
<feature type="binding site" evidence="1">
    <location>
        <position position="49"/>
    </location>
    <ligand>
        <name>Mg(2+)</name>
        <dbReference type="ChEBI" id="CHEBI:18420"/>
        <label>3</label>
    </ligand>
</feature>
<dbReference type="InterPro" id="IPR006283">
    <property type="entry name" value="ThiL-like"/>
</dbReference>
<organism evidence="3 4">
    <name type="scientific">Rhodococcus oryzae</name>
    <dbReference type="NCBI Taxonomy" id="2571143"/>
    <lineage>
        <taxon>Bacteria</taxon>
        <taxon>Bacillati</taxon>
        <taxon>Actinomycetota</taxon>
        <taxon>Actinomycetes</taxon>
        <taxon>Mycobacteriales</taxon>
        <taxon>Nocardiaceae</taxon>
        <taxon>Rhodococcus</taxon>
    </lineage>
</organism>
<dbReference type="EMBL" id="SUMD01000001">
    <property type="protein sequence ID" value="TJZ81274.1"/>
    <property type="molecule type" value="Genomic_DNA"/>
</dbReference>
<sequence>MPRRCVIESTDRGTDAGRTVADIGEFAVIDRAVAGRAQPESTLLGPGDDAAVVRAPDGAVVASTDMLVEGRHFRLDWSTPDQVGRKAVAQNGADIVAMGAWPTSFLVAIGCPPSTPVAVTDALTDGIWAEVAGFGAGVIGGDMVQAEQLVVSITVLGDLGGHAPVLRSGARPGDQVAVAGRLGWSAAGLAALLAESDGFPELVAAHTVPVPPYESGPVAARAGATAMTDVSDGLIADLGHMCTVSGVAMDLDSALLEPGPELSGAATALGADALDWVLTGGEDHALAATFPADTSLPAGWRRIGWVLDGDGVQVDGRSWAGGGGWQSFD</sequence>
<feature type="binding site" evidence="1">
    <location>
        <position position="63"/>
    </location>
    <ligand>
        <name>Mg(2+)</name>
        <dbReference type="ChEBI" id="CHEBI:18420"/>
        <label>4</label>
    </ligand>
</feature>
<keyword evidence="1 3" id="KW-0808">Transferase</keyword>
<proteinExistence type="inferred from homology"/>
<feature type="binding site" evidence="1">
    <location>
        <position position="94"/>
    </location>
    <ligand>
        <name>Mg(2+)</name>
        <dbReference type="ChEBI" id="CHEBI:18420"/>
        <label>4</label>
    </ligand>
</feature>
<feature type="binding site" evidence="1">
    <location>
        <begin position="141"/>
        <end position="142"/>
    </location>
    <ligand>
        <name>ATP</name>
        <dbReference type="ChEBI" id="CHEBI:30616"/>
    </ligand>
</feature>
<dbReference type="EC" id="2.7.4.16" evidence="1"/>
<keyword evidence="4" id="KW-1185">Reference proteome</keyword>
<dbReference type="HAMAP" id="MF_02128">
    <property type="entry name" value="TMP_kinase"/>
    <property type="match status" value="1"/>
</dbReference>
<dbReference type="PANTHER" id="PTHR30270">
    <property type="entry name" value="THIAMINE-MONOPHOSPHATE KINASE"/>
    <property type="match status" value="1"/>
</dbReference>
<name>A0ABY2RSV9_9NOCA</name>
<dbReference type="InterPro" id="IPR016188">
    <property type="entry name" value="PurM-like_N"/>
</dbReference>
<evidence type="ECO:0000259" key="2">
    <source>
        <dbReference type="Pfam" id="PF00586"/>
    </source>
</evidence>
<comment type="pathway">
    <text evidence="1">Cofactor biosynthesis; thiamine diphosphate biosynthesis; thiamine diphosphate from thiamine phosphate: step 1/1.</text>
</comment>
<feature type="binding site" evidence="1">
    <location>
        <position position="167"/>
    </location>
    <ligand>
        <name>ATP</name>
        <dbReference type="ChEBI" id="CHEBI:30616"/>
    </ligand>
</feature>
<reference evidence="3 4" key="1">
    <citation type="submission" date="2019-04" db="EMBL/GenBank/DDBJ databases">
        <title>Rhodococcus oryzae sp. nov., a novel actinomycete isolated from rhizosphere soil of rice (Oryza sativa L.).</title>
        <authorList>
            <person name="Li C."/>
        </authorList>
    </citation>
    <scope>NUCLEOTIDE SEQUENCE [LARGE SCALE GENOMIC DNA]</scope>
    <source>
        <strain evidence="3 4">NEAU-CX67</strain>
    </source>
</reference>
<feature type="binding site" evidence="1">
    <location>
        <position position="231"/>
    </location>
    <ligand>
        <name>ATP</name>
        <dbReference type="ChEBI" id="CHEBI:30616"/>
    </ligand>
</feature>
<comment type="miscellaneous">
    <text evidence="1">Reaction mechanism of ThiL seems to utilize a direct, inline transfer of the gamma-phosphate of ATP to TMP rather than a phosphorylated enzyme intermediate.</text>
</comment>
<gene>
    <name evidence="1" type="primary">thiL</name>
    <name evidence="3" type="ORF">FCG67_01065</name>
</gene>
<feature type="binding site" evidence="1">
    <location>
        <position position="64"/>
    </location>
    <ligand>
        <name>Mg(2+)</name>
        <dbReference type="ChEBI" id="CHEBI:18420"/>
        <label>1</label>
    </ligand>
</feature>
<keyword evidence="1" id="KW-0547">Nucleotide-binding</keyword>
<keyword evidence="1" id="KW-0479">Metal-binding</keyword>
<feature type="binding site" evidence="1">
    <location>
        <position position="232"/>
    </location>
    <ligand>
        <name>Mg(2+)</name>
        <dbReference type="ChEBI" id="CHEBI:18420"/>
        <label>5</label>
    </ligand>
</feature>
<feature type="binding site" evidence="1">
    <location>
        <position position="65"/>
    </location>
    <ligand>
        <name>Mg(2+)</name>
        <dbReference type="ChEBI" id="CHEBI:18420"/>
        <label>2</label>
    </ligand>
</feature>
<feature type="domain" description="PurM-like N-terminal" evidence="2">
    <location>
        <begin position="47"/>
        <end position="157"/>
    </location>
</feature>
<keyword evidence="1" id="KW-0784">Thiamine biosynthesis</keyword>
<evidence type="ECO:0000256" key="1">
    <source>
        <dbReference type="HAMAP-Rule" id="MF_02128"/>
    </source>
</evidence>
<feature type="binding site" evidence="1">
    <location>
        <position position="72"/>
    </location>
    <ligand>
        <name>substrate</name>
    </ligand>
</feature>
<evidence type="ECO:0000313" key="4">
    <source>
        <dbReference type="Proteomes" id="UP000305109"/>
    </source>
</evidence>
<feature type="binding site" evidence="1">
    <location>
        <position position="65"/>
    </location>
    <ligand>
        <name>Mg(2+)</name>
        <dbReference type="ChEBI" id="CHEBI:18420"/>
        <label>1</label>
    </ligand>
</feature>
<dbReference type="NCBIfam" id="TIGR01379">
    <property type="entry name" value="thiL"/>
    <property type="match status" value="1"/>
</dbReference>
<keyword evidence="1 3" id="KW-0418">Kinase</keyword>
<dbReference type="Proteomes" id="UP000305109">
    <property type="component" value="Unassembled WGS sequence"/>
</dbReference>
<dbReference type="Gene3D" id="3.90.650.10">
    <property type="entry name" value="PurM-like C-terminal domain"/>
    <property type="match status" value="1"/>
</dbReference>
<keyword evidence="1" id="KW-0067">ATP-binding</keyword>
<feature type="binding site" evidence="1">
    <location>
        <position position="94"/>
    </location>
    <ligand>
        <name>Mg(2+)</name>
        <dbReference type="ChEBI" id="CHEBI:18420"/>
        <label>2</label>
    </ligand>
</feature>
<feature type="binding site" evidence="1">
    <location>
        <position position="229"/>
    </location>
    <ligand>
        <name>Mg(2+)</name>
        <dbReference type="ChEBI" id="CHEBI:18420"/>
        <label>3</label>
    </ligand>
</feature>
<comment type="function">
    <text evidence="1">Catalyzes the ATP-dependent phosphorylation of thiamine-monophosphate (TMP) to form thiamine-pyrophosphate (TPP), the active form of vitamin B1.</text>
</comment>
<feature type="binding site" evidence="1">
    <location>
        <position position="94"/>
    </location>
    <ligand>
        <name>Mg(2+)</name>
        <dbReference type="ChEBI" id="CHEBI:18420"/>
        <label>3</label>
    </ligand>
</feature>
<dbReference type="SUPFAM" id="SSF55326">
    <property type="entry name" value="PurM N-terminal domain-like"/>
    <property type="match status" value="1"/>
</dbReference>
<comment type="catalytic activity">
    <reaction evidence="1">
        <text>thiamine phosphate + ATP = thiamine diphosphate + ADP</text>
        <dbReference type="Rhea" id="RHEA:15913"/>
        <dbReference type="ChEBI" id="CHEBI:30616"/>
        <dbReference type="ChEBI" id="CHEBI:37575"/>
        <dbReference type="ChEBI" id="CHEBI:58937"/>
        <dbReference type="ChEBI" id="CHEBI:456216"/>
        <dbReference type="EC" id="2.7.4.16"/>
    </reaction>
</comment>
<dbReference type="InterPro" id="IPR036921">
    <property type="entry name" value="PurM-like_N_sf"/>
</dbReference>
<feature type="binding site" evidence="1">
    <location>
        <position position="282"/>
    </location>
    <ligand>
        <name>substrate</name>
    </ligand>
</feature>